<comment type="caution">
    <text evidence="2">The sequence shown here is derived from an EMBL/GenBank/DDBJ whole genome shotgun (WGS) entry which is preliminary data.</text>
</comment>
<protein>
    <submittedName>
        <fullName evidence="2">Asp-tRNA(Asn)/Glu-tRNA(Gln) amidotransferase A subunit family amidase</fullName>
    </submittedName>
</protein>
<proteinExistence type="predicted"/>
<evidence type="ECO:0000313" key="3">
    <source>
        <dbReference type="Proteomes" id="UP000293398"/>
    </source>
</evidence>
<dbReference type="EMBL" id="SHKO01000002">
    <property type="protein sequence ID" value="RZT94617.1"/>
    <property type="molecule type" value="Genomic_DNA"/>
</dbReference>
<accession>A0A4Q7VEI5</accession>
<dbReference type="Pfam" id="PF01425">
    <property type="entry name" value="Amidase"/>
    <property type="match status" value="1"/>
</dbReference>
<keyword evidence="2" id="KW-0808">Transferase</keyword>
<dbReference type="RefSeq" id="WP_128392728.1">
    <property type="nucleotide sequence ID" value="NZ_SHKO01000002.1"/>
</dbReference>
<dbReference type="AlphaFoldDB" id="A0A4Q7VEI5"/>
<organism evidence="2 3">
    <name type="scientific">Advenella incenata</name>
    <dbReference type="NCBI Taxonomy" id="267800"/>
    <lineage>
        <taxon>Bacteria</taxon>
        <taxon>Pseudomonadati</taxon>
        <taxon>Pseudomonadota</taxon>
        <taxon>Betaproteobacteria</taxon>
        <taxon>Burkholderiales</taxon>
        <taxon>Alcaligenaceae</taxon>
    </lineage>
</organism>
<dbReference type="SUPFAM" id="SSF75304">
    <property type="entry name" value="Amidase signature (AS) enzymes"/>
    <property type="match status" value="1"/>
</dbReference>
<dbReference type="Gene3D" id="3.90.1300.10">
    <property type="entry name" value="Amidase signature (AS) domain"/>
    <property type="match status" value="1"/>
</dbReference>
<dbReference type="InterPro" id="IPR036928">
    <property type="entry name" value="AS_sf"/>
</dbReference>
<name>A0A4Q7VEI5_9BURK</name>
<evidence type="ECO:0000259" key="1">
    <source>
        <dbReference type="Pfam" id="PF01425"/>
    </source>
</evidence>
<evidence type="ECO:0000313" key="2">
    <source>
        <dbReference type="EMBL" id="RZT94617.1"/>
    </source>
</evidence>
<reference evidence="2 3" key="1">
    <citation type="submission" date="2019-02" db="EMBL/GenBank/DDBJ databases">
        <title>Genomic Encyclopedia of Type Strains, Phase IV (KMG-IV): sequencing the most valuable type-strain genomes for metagenomic binning, comparative biology and taxonomic classification.</title>
        <authorList>
            <person name="Goeker M."/>
        </authorList>
    </citation>
    <scope>NUCLEOTIDE SEQUENCE [LARGE SCALE GENOMIC DNA]</scope>
    <source>
        <strain evidence="2 3">DSM 23814</strain>
    </source>
</reference>
<dbReference type="OrthoDB" id="8641877at2"/>
<dbReference type="GO" id="GO:0016740">
    <property type="term" value="F:transferase activity"/>
    <property type="evidence" value="ECO:0007669"/>
    <property type="project" value="UniProtKB-KW"/>
</dbReference>
<feature type="domain" description="Amidase" evidence="1">
    <location>
        <begin position="18"/>
        <end position="403"/>
    </location>
</feature>
<dbReference type="InterPro" id="IPR000120">
    <property type="entry name" value="Amidase"/>
</dbReference>
<sequence>MNATNSYEDLRDPDIHSQLLDHIGRHEPTVQAWAWFERDALARTLKELKARAQEGSLSGLAVGIKDIIDVAGMPTGNGVTQNAPLPCADADADCVALLREAGAIPVGKTVTAEMAYAHPGPTSNPWNPAHTPGGSSSGSAAAVACRMVEAALGTQTGGSIIRPAAYCGTVGFKPTYGLVPMKGVTGVSQRLDTLGWFTTNVKLADRIAQVLLPHQPAPSPIMIDGLRVARVDALHAGPNAETVSEMDMACTRLTENSANLSLLSIEDEWNTLTTAHKIIMFYEMARSIQTTHAANWSRFSTTLRATCEQGAGISTADYHLALSTARSSEARLLHALQDTDVILTPSAKGAAPRGLKSTGESTFNRIWTLLGWPAIHLPTAQSPEGLPLGVQLIGKPGADRQLLLNADQIHQCIDRRTVQIHVI</sequence>
<keyword evidence="3" id="KW-1185">Reference proteome</keyword>
<dbReference type="PANTHER" id="PTHR11895:SF151">
    <property type="entry name" value="GLUTAMYL-TRNA(GLN) AMIDOTRANSFERASE SUBUNIT A"/>
    <property type="match status" value="1"/>
</dbReference>
<dbReference type="Proteomes" id="UP000293398">
    <property type="component" value="Unassembled WGS sequence"/>
</dbReference>
<dbReference type="InterPro" id="IPR023631">
    <property type="entry name" value="Amidase_dom"/>
</dbReference>
<gene>
    <name evidence="2" type="ORF">EV681_3038</name>
</gene>
<dbReference type="PANTHER" id="PTHR11895">
    <property type="entry name" value="TRANSAMIDASE"/>
    <property type="match status" value="1"/>
</dbReference>